<gene>
    <name evidence="3" type="ORF">N1851_008151</name>
</gene>
<protein>
    <recommendedName>
        <fullName evidence="2">SCAN box domain-containing protein</fullName>
    </recommendedName>
</protein>
<feature type="domain" description="SCAN box" evidence="2">
    <location>
        <begin position="151"/>
        <end position="229"/>
    </location>
</feature>
<comment type="caution">
    <text evidence="3">The sequence shown here is derived from an EMBL/GenBank/DDBJ whole genome shotgun (WGS) entry which is preliminary data.</text>
</comment>
<dbReference type="PROSITE" id="PS50804">
    <property type="entry name" value="SCAN_BOX"/>
    <property type="match status" value="1"/>
</dbReference>
<dbReference type="Gene3D" id="1.10.4020.10">
    <property type="entry name" value="DNA breaking-rejoining enzymes"/>
    <property type="match status" value="1"/>
</dbReference>
<organism evidence="3 4">
    <name type="scientific">Merluccius polli</name>
    <name type="common">Benguela hake</name>
    <name type="synonym">Merluccius cadenati</name>
    <dbReference type="NCBI Taxonomy" id="89951"/>
    <lineage>
        <taxon>Eukaryota</taxon>
        <taxon>Metazoa</taxon>
        <taxon>Chordata</taxon>
        <taxon>Craniata</taxon>
        <taxon>Vertebrata</taxon>
        <taxon>Euteleostomi</taxon>
        <taxon>Actinopterygii</taxon>
        <taxon>Neopterygii</taxon>
        <taxon>Teleostei</taxon>
        <taxon>Neoteleostei</taxon>
        <taxon>Acanthomorphata</taxon>
        <taxon>Zeiogadaria</taxon>
        <taxon>Gadariae</taxon>
        <taxon>Gadiformes</taxon>
        <taxon>Gadoidei</taxon>
        <taxon>Merlucciidae</taxon>
        <taxon>Merluccius</taxon>
    </lineage>
</organism>
<feature type="region of interest" description="Disordered" evidence="1">
    <location>
        <begin position="964"/>
        <end position="1096"/>
    </location>
</feature>
<feature type="compositionally biased region" description="Basic and acidic residues" evidence="1">
    <location>
        <begin position="1070"/>
        <end position="1079"/>
    </location>
</feature>
<dbReference type="InterPro" id="IPR003309">
    <property type="entry name" value="SCAN_dom"/>
</dbReference>
<dbReference type="Pfam" id="PF02023">
    <property type="entry name" value="SCAN"/>
    <property type="match status" value="1"/>
</dbReference>
<evidence type="ECO:0000259" key="2">
    <source>
        <dbReference type="PROSITE" id="PS50804"/>
    </source>
</evidence>
<sequence length="1096" mass="121615">MLIQLEHERMKIDKELALEKIKTEKQLGEMELQRQKLDLVSEGKLSGDSVFDGHGSLESGGASSHPFDIIRNLSLLPKFNERDPDTFFSLFERIADTQGWPVTERTLMLQCAFTGKAQEAYAALSNIDSQSYTKVKAAVLKVYELVPEAYRQHFRNWRRGKTQSHLEFARDLVLHFNRWCTASEVENFESLCDLILLEQFKTAVPQQIATYVGEKEVKTVAEAAALADDYTLTHKGTFGEPRPYVADSGFRRNTPLFDMQPAAGLGRVVGSVYRSDHSAREVDKVCNYCRHWKSECYALRQRSGSSGAQNGSEPQGAGLAAPVVKRVGYVTPESEPSPKTQPSPGFDSYLPFVTEGFVSLLEGDDKVPVKILRDTGAFDTFIVASVLPFSENSDTGDFIPVLGMGMNVLNVPLHKIRLFSDLFQGEAQVGVRPALPIEGVTMILGNGLVGARVWADVPSVVVASVPLVKSRPDDSEREFPEVFTACAVTRAMRRSNDVKKVDDDPETVRLSLSDFPLAVSHGDLFKPWCVSMFVMAKSRADADFGGQFFSLTSTRDLKHKDTNKVVHIVELSSLNLVVTDLDSFNKSASSISIQPASTSSESCDTVMLSSPEYSNRRSQCWPSEFPIPRFRNDTELVLAVGNEAFNKDGCPLSSTAILPDVLETLAESIFEYVAYPTAAQFANVAEAFIQKTSLPERNRVLQWMLRMATKTQIKMGNYRTKLRGLRCPELDVNALKKKRANEKMPAKNVKKPRKGEANYLPPHPQGESQESLEHETLELLSEVKKRNNSQACSFSASTVGRSMINEEYRRITTANLESTFMQNLDQCIPSLMPLVLSRGGAAKKKIQNIMELLKDSEGQIGDLESHVMKILVTKGATTSDPASANIMIEGAEVIEGWNVPRACALLMGLIYALNLSYPRELKYTFEAFQKVFLKLDGQKTTPKVTSLKQKLACRAKQLSYWPTPAARPRMLTDRQATTTKYQKKERKKSTGDAEGARFSRAAHRKVAPPADAPVRGNSVSGSACRCDAPGHHPCPPPAPRGAMRTQTRRRGEKAGERGRRVLLTGGRSLKWTDSDRITDDELSCNRLLPDPPPPPR</sequence>
<dbReference type="PANTHER" id="PTHR46888:SF13">
    <property type="entry name" value="RIBONUCLEASE H"/>
    <property type="match status" value="1"/>
</dbReference>
<dbReference type="AlphaFoldDB" id="A0AA47N2Z4"/>
<accession>A0AA47N2Z4</accession>
<proteinExistence type="predicted"/>
<feature type="region of interest" description="Disordered" evidence="1">
    <location>
        <begin position="741"/>
        <end position="773"/>
    </location>
</feature>
<evidence type="ECO:0000313" key="4">
    <source>
        <dbReference type="Proteomes" id="UP001174136"/>
    </source>
</evidence>
<reference evidence="3" key="1">
    <citation type="journal article" date="2023" name="Front. Mar. Sci.">
        <title>A new Merluccius polli reference genome to investigate the effects of global change in West African waters.</title>
        <authorList>
            <person name="Mateo J.L."/>
            <person name="Blanco-Fernandez C."/>
            <person name="Garcia-Vazquez E."/>
            <person name="Machado-Schiaffino G."/>
        </authorList>
    </citation>
    <scope>NUCLEOTIDE SEQUENCE</scope>
    <source>
        <strain evidence="3">C29</strain>
        <tissue evidence="3">Fin</tissue>
    </source>
</reference>
<dbReference type="PANTHER" id="PTHR46888">
    <property type="entry name" value="ZINC KNUCKLE DOMAINCONTAINING PROTEIN-RELATED"/>
    <property type="match status" value="1"/>
</dbReference>
<evidence type="ECO:0000313" key="3">
    <source>
        <dbReference type="EMBL" id="KAK0150744.1"/>
    </source>
</evidence>
<keyword evidence="4" id="KW-1185">Reference proteome</keyword>
<dbReference type="SUPFAM" id="SSF47353">
    <property type="entry name" value="Retrovirus capsid dimerization domain-like"/>
    <property type="match status" value="1"/>
</dbReference>
<feature type="compositionally biased region" description="Basic and acidic residues" evidence="1">
    <location>
        <begin position="988"/>
        <end position="997"/>
    </location>
</feature>
<dbReference type="EMBL" id="JAOPHQ010001443">
    <property type="protein sequence ID" value="KAK0150744.1"/>
    <property type="molecule type" value="Genomic_DNA"/>
</dbReference>
<name>A0AA47N2Z4_MERPO</name>
<dbReference type="Proteomes" id="UP001174136">
    <property type="component" value="Unassembled WGS sequence"/>
</dbReference>
<evidence type="ECO:0000256" key="1">
    <source>
        <dbReference type="SAM" id="MobiDB-lite"/>
    </source>
</evidence>
<dbReference type="InterPro" id="IPR038269">
    <property type="entry name" value="SCAN_sf"/>
</dbReference>